<dbReference type="Proteomes" id="UP001208567">
    <property type="component" value="Unassembled WGS sequence"/>
</dbReference>
<evidence type="ECO:0000313" key="2">
    <source>
        <dbReference type="Proteomes" id="UP001208567"/>
    </source>
</evidence>
<accession>A0ABQ5N2F0</accession>
<proteinExistence type="predicted"/>
<dbReference type="EMBL" id="BRXR01000001">
    <property type="protein sequence ID" value="GLC29392.1"/>
    <property type="molecule type" value="Genomic_DNA"/>
</dbReference>
<dbReference type="RefSeq" id="WP_264848687.1">
    <property type="nucleotide sequence ID" value="NZ_BRXR01000001.1"/>
</dbReference>
<keyword evidence="2" id="KW-1185">Reference proteome</keyword>
<name>A0ABQ5N2F0_9CLOT</name>
<reference evidence="1 2" key="1">
    <citation type="journal article" date="2024" name="Int. J. Syst. Evol. Microbiol.">
        <title>Clostridium omnivorum sp. nov., isolated from anoxic soil under the treatment of reductive soil disinfestation.</title>
        <authorList>
            <person name="Ueki A."/>
            <person name="Tonouchi A."/>
            <person name="Kaku N."/>
            <person name="Honma S."/>
            <person name="Ueki K."/>
        </authorList>
    </citation>
    <scope>NUCLEOTIDE SEQUENCE [LARGE SCALE GENOMIC DNA]</scope>
    <source>
        <strain evidence="1 2">E14</strain>
    </source>
</reference>
<protein>
    <recommendedName>
        <fullName evidence="3">Ribose-5-phosphate isomerase</fullName>
    </recommendedName>
</protein>
<organism evidence="1 2">
    <name type="scientific">Clostridium omnivorum</name>
    <dbReference type="NCBI Taxonomy" id="1604902"/>
    <lineage>
        <taxon>Bacteria</taxon>
        <taxon>Bacillati</taxon>
        <taxon>Bacillota</taxon>
        <taxon>Clostridia</taxon>
        <taxon>Eubacteriales</taxon>
        <taxon>Clostridiaceae</taxon>
        <taxon>Clostridium</taxon>
    </lineage>
</organism>
<sequence length="102" mass="12410">MSDNLGIKEDKYEKIIEVICSYKNIKREELFQILKDRESKYLMFLLMKKYKCADIERLHKDFFIGSKKSISYSLKKAEEKFFINRDFREKYFEAEDIVNRTG</sequence>
<gene>
    <name evidence="1" type="ORF">bsdE14_08020</name>
</gene>
<comment type="caution">
    <text evidence="1">The sequence shown here is derived from an EMBL/GenBank/DDBJ whole genome shotgun (WGS) entry which is preliminary data.</text>
</comment>
<evidence type="ECO:0008006" key="3">
    <source>
        <dbReference type="Google" id="ProtNLM"/>
    </source>
</evidence>
<evidence type="ECO:0000313" key="1">
    <source>
        <dbReference type="EMBL" id="GLC29392.1"/>
    </source>
</evidence>